<dbReference type="PANTHER" id="PTHR22925:SF3">
    <property type="entry name" value="GLYCOSYL HYDROLASE FAMILY PROTEIN 43"/>
    <property type="match status" value="1"/>
</dbReference>
<name>A0A9D4U6X8_ADICA</name>
<evidence type="ECO:0000313" key="2">
    <source>
        <dbReference type="Proteomes" id="UP000886520"/>
    </source>
</evidence>
<gene>
    <name evidence="1" type="ORF">GOP47_0023916</name>
</gene>
<sequence>MLSCGCDRCQVKNVLERPKLIFNDKTKQYVMWMHMDVANYSKASVGLAFSPTSEGLLLIFVVADLMAMKAEI</sequence>
<reference evidence="1" key="1">
    <citation type="submission" date="2021-01" db="EMBL/GenBank/DDBJ databases">
        <title>Adiantum capillus-veneris genome.</title>
        <authorList>
            <person name="Fang Y."/>
            <person name="Liao Q."/>
        </authorList>
    </citation>
    <scope>NUCLEOTIDE SEQUENCE</scope>
    <source>
        <strain evidence="1">H3</strain>
        <tissue evidence="1">Leaf</tissue>
    </source>
</reference>
<evidence type="ECO:0000313" key="1">
    <source>
        <dbReference type="EMBL" id="KAI5061411.1"/>
    </source>
</evidence>
<dbReference type="PANTHER" id="PTHR22925">
    <property type="entry name" value="GLYCOSYL HYDROLASE 43 FAMILY MEMBER"/>
    <property type="match status" value="1"/>
</dbReference>
<comment type="caution">
    <text evidence="1">The sequence shown here is derived from an EMBL/GenBank/DDBJ whole genome shotgun (WGS) entry which is preliminary data.</text>
</comment>
<organism evidence="1 2">
    <name type="scientific">Adiantum capillus-veneris</name>
    <name type="common">Maidenhair fern</name>
    <dbReference type="NCBI Taxonomy" id="13818"/>
    <lineage>
        <taxon>Eukaryota</taxon>
        <taxon>Viridiplantae</taxon>
        <taxon>Streptophyta</taxon>
        <taxon>Embryophyta</taxon>
        <taxon>Tracheophyta</taxon>
        <taxon>Polypodiopsida</taxon>
        <taxon>Polypodiidae</taxon>
        <taxon>Polypodiales</taxon>
        <taxon>Pteridineae</taxon>
        <taxon>Pteridaceae</taxon>
        <taxon>Vittarioideae</taxon>
        <taxon>Adiantum</taxon>
    </lineage>
</organism>
<dbReference type="AlphaFoldDB" id="A0A9D4U6X8"/>
<accession>A0A9D4U6X8</accession>
<keyword evidence="2" id="KW-1185">Reference proteome</keyword>
<dbReference type="EMBL" id="JABFUD020000023">
    <property type="protein sequence ID" value="KAI5061411.1"/>
    <property type="molecule type" value="Genomic_DNA"/>
</dbReference>
<dbReference type="Proteomes" id="UP000886520">
    <property type="component" value="Chromosome 23"/>
</dbReference>
<proteinExistence type="predicted"/>
<dbReference type="OrthoDB" id="9970295at2759"/>
<protein>
    <submittedName>
        <fullName evidence="1">Uncharacterized protein</fullName>
    </submittedName>
</protein>
<dbReference type="InterPro" id="IPR023296">
    <property type="entry name" value="Glyco_hydro_beta-prop_sf"/>
</dbReference>
<dbReference type="Gene3D" id="2.115.10.20">
    <property type="entry name" value="Glycosyl hydrolase domain, family 43"/>
    <property type="match status" value="1"/>
</dbReference>